<dbReference type="Proteomes" id="UP000284605">
    <property type="component" value="Unassembled WGS sequence"/>
</dbReference>
<feature type="transmembrane region" description="Helical" evidence="3">
    <location>
        <begin position="71"/>
        <end position="92"/>
    </location>
</feature>
<keyword evidence="5" id="KW-1185">Reference proteome</keyword>
<feature type="coiled-coil region" evidence="1">
    <location>
        <begin position="421"/>
        <end position="448"/>
    </location>
</feature>
<dbReference type="OrthoDB" id="9777715at2"/>
<organism evidence="4 5">
    <name type="scientific">Oleomonas cavernae</name>
    <dbReference type="NCBI Taxonomy" id="2320859"/>
    <lineage>
        <taxon>Bacteria</taxon>
        <taxon>Pseudomonadati</taxon>
        <taxon>Pseudomonadota</taxon>
        <taxon>Alphaproteobacteria</taxon>
        <taxon>Acetobacterales</taxon>
        <taxon>Acetobacteraceae</taxon>
        <taxon>Oleomonas</taxon>
    </lineage>
</organism>
<feature type="region of interest" description="Disordered" evidence="2">
    <location>
        <begin position="1"/>
        <end position="24"/>
    </location>
</feature>
<accession>A0A418VTL2</accession>
<keyword evidence="1" id="KW-0175">Coiled coil</keyword>
<comment type="caution">
    <text evidence="4">The sequence shown here is derived from an EMBL/GenBank/DDBJ whole genome shotgun (WGS) entry which is preliminary data.</text>
</comment>
<keyword evidence="3" id="KW-1133">Transmembrane helix</keyword>
<sequence length="1013" mass="106761">MSNARESNLPVPTETPPSPSRPSPVPDGSLAGLIGWAFVVALSVGWLAAAGFYLSRLVGWSALGTLAPHELAAVLTGVLGPVAMLWLVALVIDQRAAVMRALGARPGPTAKAFDLAGAAASAALHPETSARLKAEVDAIRLASLETREATRDLVSLLTARIEDLRKATQDARETRSTIGGALDALSSATRSTSDTLSGALAAIEQQLDQRLVRVADAARSAAATTAAASADLQRQAESMLVAGDRAAETSDAATARLRQTATDLDLASTRVASAAEEAFATQDRRIEAIEQALQRVGEINQTLDQSIDATRGGMISLEDAAGGIARRLGSATDQLATEGLRLKDLAEASQAAITMAAGSTARAGQAVGEASDTALSKLQQTERNLRALITSMQSEVGRAVSDFATLGETLRRSASEHAEITNAATQKAQTARDQLRRVAEEIVAAGNEASSRSHAAGDALRTSATALSTNAENALAKLGDVGKGFDALAARLRTAVDDAQARGGEAGRVAAETARELARAGEKLKDELKGMESAIDEHARTLETAAARAASTVEEAGRRFDGQAGDLDEQSARSVATIDGAVKALQRQGTDVIAAADNAVQRLATVVTGFRQRADALGESATTAERRLNESAASLDGRARELAVTADAAGVRVEQAADVIERRGRDLESAAERASARIDAAVGGMQRQGEVITGIAERATLEASRAGQNLDNISMAVDERITRARESVADAERRLGTFASRLDAAAQGAVGNLNLLIETLERDDSTLAAQAGESTAKLREMAAAIAAERQAMVDSSAKSREELETAIVMATKRGSELKALSDETAGSLGQIARNLSAETQILSGRADEARRLMGDLVQAMAREVETLGVTAGEIESRRQGLEDTDRRQRRSAAVKASAAVVEGLNGLSVDLARTLEEDVPDDMWRRYLGGEKGVFTRRLLGGNRNREGHNEIAVKYRDDGEFRTYVDRYMRQFDELMRLSTEVDDEDVLSAALRSSDIGKLHRLLVAALGRDR</sequence>
<evidence type="ECO:0000256" key="2">
    <source>
        <dbReference type="SAM" id="MobiDB-lite"/>
    </source>
</evidence>
<evidence type="ECO:0000256" key="3">
    <source>
        <dbReference type="SAM" id="Phobius"/>
    </source>
</evidence>
<reference evidence="4 5" key="1">
    <citation type="submission" date="2018-09" db="EMBL/GenBank/DDBJ databases">
        <authorList>
            <person name="Zhu H."/>
        </authorList>
    </citation>
    <scope>NUCLEOTIDE SEQUENCE [LARGE SCALE GENOMIC DNA]</scope>
    <source>
        <strain evidence="4 5">K1W22B-8</strain>
    </source>
</reference>
<name>A0A418VTL2_9PROT</name>
<keyword evidence="3" id="KW-0812">Transmembrane</keyword>
<protein>
    <submittedName>
        <fullName evidence="4">Uncharacterized protein</fullName>
    </submittedName>
</protein>
<feature type="transmembrane region" description="Helical" evidence="3">
    <location>
        <begin position="33"/>
        <end position="59"/>
    </location>
</feature>
<proteinExistence type="predicted"/>
<evidence type="ECO:0000313" key="5">
    <source>
        <dbReference type="Proteomes" id="UP000284605"/>
    </source>
</evidence>
<feature type="coiled-coil region" evidence="1">
    <location>
        <begin position="514"/>
        <end position="541"/>
    </location>
</feature>
<dbReference type="EMBL" id="QYUK01000016">
    <property type="protein sequence ID" value="RJF80495.1"/>
    <property type="molecule type" value="Genomic_DNA"/>
</dbReference>
<dbReference type="RefSeq" id="WP_119782547.1">
    <property type="nucleotide sequence ID" value="NZ_QYUK01000016.1"/>
</dbReference>
<gene>
    <name evidence="4" type="ORF">D3874_25525</name>
</gene>
<dbReference type="AlphaFoldDB" id="A0A418VTL2"/>
<evidence type="ECO:0000313" key="4">
    <source>
        <dbReference type="EMBL" id="RJF80495.1"/>
    </source>
</evidence>
<keyword evidence="3" id="KW-0472">Membrane</keyword>
<evidence type="ECO:0000256" key="1">
    <source>
        <dbReference type="SAM" id="Coils"/>
    </source>
</evidence>
<feature type="compositionally biased region" description="Pro residues" evidence="2">
    <location>
        <begin position="13"/>
        <end position="24"/>
    </location>
</feature>